<protein>
    <submittedName>
        <fullName evidence="1">Uncharacterized protein</fullName>
    </submittedName>
</protein>
<comment type="caution">
    <text evidence="1">The sequence shown here is derived from an EMBL/GenBank/DDBJ whole genome shotgun (WGS) entry which is preliminary data.</text>
</comment>
<evidence type="ECO:0000313" key="1">
    <source>
        <dbReference type="EMBL" id="KUM46652.1"/>
    </source>
</evidence>
<geneLocation type="mitochondrion" evidence="1"/>
<reference evidence="1" key="1">
    <citation type="journal article" date="2015" name="Genome Biol. Evol.">
        <title>Organellar Genomes of White Spruce (Picea glauca): Assembly and Annotation.</title>
        <authorList>
            <person name="Jackman S.D."/>
            <person name="Warren R.L."/>
            <person name="Gibb E.A."/>
            <person name="Vandervalk B.P."/>
            <person name="Mohamadi H."/>
            <person name="Chu J."/>
            <person name="Raymond A."/>
            <person name="Pleasance S."/>
            <person name="Coope R."/>
            <person name="Wildung M.R."/>
            <person name="Ritland C.E."/>
            <person name="Bousquet J."/>
            <person name="Jones S.J."/>
            <person name="Bohlmann J."/>
            <person name="Birol I."/>
        </authorList>
    </citation>
    <scope>NUCLEOTIDE SEQUENCE [LARGE SCALE GENOMIC DNA]</scope>
    <source>
        <tissue evidence="1">Flushing bud</tissue>
    </source>
</reference>
<sequence>MMLQCEVINRERYLMLLAGFIPNPHSLYRIQVRIPALG</sequence>
<gene>
    <name evidence="1" type="ORF">ABT39_MTgene1332</name>
</gene>
<organism evidence="1">
    <name type="scientific">Picea glauca</name>
    <name type="common">White spruce</name>
    <name type="synonym">Pinus glauca</name>
    <dbReference type="NCBI Taxonomy" id="3330"/>
    <lineage>
        <taxon>Eukaryota</taxon>
        <taxon>Viridiplantae</taxon>
        <taxon>Streptophyta</taxon>
        <taxon>Embryophyta</taxon>
        <taxon>Tracheophyta</taxon>
        <taxon>Spermatophyta</taxon>
        <taxon>Pinopsida</taxon>
        <taxon>Pinidae</taxon>
        <taxon>Conifers I</taxon>
        <taxon>Pinales</taxon>
        <taxon>Pinaceae</taxon>
        <taxon>Picea</taxon>
    </lineage>
</organism>
<keyword evidence="1" id="KW-0496">Mitochondrion</keyword>
<dbReference type="EMBL" id="LKAM01000010">
    <property type="protein sequence ID" value="KUM46652.1"/>
    <property type="molecule type" value="Genomic_DNA"/>
</dbReference>
<name>A0A101LWK4_PICGL</name>
<proteinExistence type="predicted"/>
<accession>A0A101LWK4</accession>
<dbReference type="AlphaFoldDB" id="A0A101LWK4"/>